<sequence length="134" mass="15421">MAAPKNFPAKVVQAAEAGEEFSKLFYETFDKKRHVLQKLYLDTATLVWNGNCINGQTDIVNFYQKLPTTEHKLESLDCQPLPDEVSSGQMTIIVKTFGTVKYQNRKPKLFHQSFMLTSQNNVWKIVSDNFRSQE</sequence>
<name>A0ABQ9E3T6_TEGGR</name>
<dbReference type="CDD" id="cd00780">
    <property type="entry name" value="NTF2"/>
    <property type="match status" value="1"/>
</dbReference>
<dbReference type="InterPro" id="IPR018222">
    <property type="entry name" value="Nuclear_transport_factor_2_euk"/>
</dbReference>
<dbReference type="Pfam" id="PF02136">
    <property type="entry name" value="NTF2"/>
    <property type="match status" value="1"/>
</dbReference>
<keyword evidence="1" id="KW-0963">Cytoplasm</keyword>
<evidence type="ECO:0000256" key="1">
    <source>
        <dbReference type="RuleBase" id="RU369002"/>
    </source>
</evidence>
<keyword evidence="1" id="KW-0653">Protein transport</keyword>
<evidence type="ECO:0000259" key="2">
    <source>
        <dbReference type="PROSITE" id="PS50177"/>
    </source>
</evidence>
<dbReference type="SUPFAM" id="SSF54427">
    <property type="entry name" value="NTF2-like"/>
    <property type="match status" value="1"/>
</dbReference>
<protein>
    <recommendedName>
        <fullName evidence="1">NTF2-related export protein</fullName>
    </recommendedName>
</protein>
<dbReference type="InterPro" id="IPR002075">
    <property type="entry name" value="NTF2_dom"/>
</dbReference>
<keyword evidence="4" id="KW-1185">Reference proteome</keyword>
<gene>
    <name evidence="3" type="ORF">KUTeg_024696</name>
</gene>
<evidence type="ECO:0000313" key="3">
    <source>
        <dbReference type="EMBL" id="KAJ8298165.1"/>
    </source>
</evidence>
<reference evidence="3 4" key="1">
    <citation type="submission" date="2022-12" db="EMBL/GenBank/DDBJ databases">
        <title>Chromosome-level genome of Tegillarca granosa.</title>
        <authorList>
            <person name="Kim J."/>
        </authorList>
    </citation>
    <scope>NUCLEOTIDE SEQUENCE [LARGE SCALE GENOMIC DNA]</scope>
    <source>
        <strain evidence="3">Teg-2019</strain>
        <tissue evidence="3">Adductor muscle</tissue>
    </source>
</reference>
<dbReference type="InterPro" id="IPR032710">
    <property type="entry name" value="NTF2-like_dom_sf"/>
</dbReference>
<comment type="subcellular location">
    <subcellularLocation>
        <location evidence="1">Cytoplasm</location>
    </subcellularLocation>
    <subcellularLocation>
        <location evidence="1">Nucleus</location>
    </subcellularLocation>
</comment>
<evidence type="ECO:0000313" key="4">
    <source>
        <dbReference type="Proteomes" id="UP001217089"/>
    </source>
</evidence>
<comment type="caution">
    <text evidence="3">The sequence shown here is derived from an EMBL/GenBank/DDBJ whole genome shotgun (WGS) entry which is preliminary data.</text>
</comment>
<dbReference type="Gene3D" id="3.10.450.50">
    <property type="match status" value="1"/>
</dbReference>
<feature type="domain" description="NTF2" evidence="2">
    <location>
        <begin position="17"/>
        <end position="132"/>
    </location>
</feature>
<keyword evidence="1" id="KW-0813">Transport</keyword>
<organism evidence="3 4">
    <name type="scientific">Tegillarca granosa</name>
    <name type="common">Malaysian cockle</name>
    <name type="synonym">Anadara granosa</name>
    <dbReference type="NCBI Taxonomy" id="220873"/>
    <lineage>
        <taxon>Eukaryota</taxon>
        <taxon>Metazoa</taxon>
        <taxon>Spiralia</taxon>
        <taxon>Lophotrochozoa</taxon>
        <taxon>Mollusca</taxon>
        <taxon>Bivalvia</taxon>
        <taxon>Autobranchia</taxon>
        <taxon>Pteriomorphia</taxon>
        <taxon>Arcoida</taxon>
        <taxon>Arcoidea</taxon>
        <taxon>Arcidae</taxon>
        <taxon>Tegillarca</taxon>
    </lineage>
</organism>
<accession>A0ABQ9E3T6</accession>
<keyword evidence="1" id="KW-0539">Nucleus</keyword>
<comment type="function">
    <text evidence="1">Has a role in nuclear-cytoplasmic transport of proteins and mRNAs.</text>
</comment>
<dbReference type="InterPro" id="IPR045875">
    <property type="entry name" value="NTF2"/>
</dbReference>
<dbReference type="PROSITE" id="PS50177">
    <property type="entry name" value="NTF2_DOMAIN"/>
    <property type="match status" value="1"/>
</dbReference>
<dbReference type="Proteomes" id="UP001217089">
    <property type="component" value="Unassembled WGS sequence"/>
</dbReference>
<proteinExistence type="predicted"/>
<dbReference type="PANTHER" id="PTHR12612">
    <property type="entry name" value="NUCLEAR TRANSPORT FACTOR 2"/>
    <property type="match status" value="1"/>
</dbReference>
<dbReference type="EMBL" id="JARBDR010000923">
    <property type="protein sequence ID" value="KAJ8298165.1"/>
    <property type="molecule type" value="Genomic_DNA"/>
</dbReference>